<keyword evidence="2" id="KW-0812">Transmembrane</keyword>
<keyword evidence="4" id="KW-1185">Reference proteome</keyword>
<sequence length="414" mass="44819">MALTVELEMYYPCSWLGMVLALQGVGLGAPTFLTVLTALLLLSQTMWLETKICVWTDLDVVAMERLEAAPILQDQHVVLTDVLPGPPVIQDAYKGALELGQELDLTPGPLSALLGIVYQTIIMCTETPLLDVEECYTYLSELLLRHAVHCPPVSAAVFGLTQVAHIAAHLLETVLRHARLYGYILTPQTCLDLTLVYVGSPEHGQEVEVSTALLQEEGEIPGNPNKGSSLQEVVVAELVQVAQGWSQEVEAGLLCGHDQRGTCLSPAEISMTKEDASGSHQTSPRSKKHVGKPQGSCQGNKGLGLCQNLCVVCGTCPMSHRILLGLPLGHLGGTPLSTGSPTFFGMSPHVTRFSYRLPWSAPHPSQSILTPFFSQYLFVAPVDVVNLVALVQVPNAIYFQNCNLLHQLEARWAS</sequence>
<dbReference type="InterPro" id="IPR032727">
    <property type="entry name" value="CLAMP"/>
</dbReference>
<name>U3IJ22_ANAPP</name>
<organism evidence="3 4">
    <name type="scientific">Anas platyrhynchos platyrhynchos</name>
    <name type="common">Northern mallard</name>
    <dbReference type="NCBI Taxonomy" id="8840"/>
    <lineage>
        <taxon>Eukaryota</taxon>
        <taxon>Metazoa</taxon>
        <taxon>Chordata</taxon>
        <taxon>Craniata</taxon>
        <taxon>Vertebrata</taxon>
        <taxon>Euteleostomi</taxon>
        <taxon>Archelosauria</taxon>
        <taxon>Archosauria</taxon>
        <taxon>Dinosauria</taxon>
        <taxon>Saurischia</taxon>
        <taxon>Theropoda</taxon>
        <taxon>Coelurosauria</taxon>
        <taxon>Aves</taxon>
        <taxon>Neognathae</taxon>
        <taxon>Galloanserae</taxon>
        <taxon>Anseriformes</taxon>
        <taxon>Anatidae</taxon>
        <taxon>Anatinae</taxon>
        <taxon>Anas</taxon>
    </lineage>
</organism>
<dbReference type="Proteomes" id="UP000016666">
    <property type="component" value="Unassembled WGS sequence"/>
</dbReference>
<keyword evidence="2" id="KW-0472">Membrane</keyword>
<dbReference type="PANTHER" id="PTHR28457">
    <property type="entry name" value="COILED-COIL DOMAIN-CONTAINING PROTEIN 189"/>
    <property type="match status" value="1"/>
</dbReference>
<accession>U3IJ22</accession>
<evidence type="ECO:0000313" key="4">
    <source>
        <dbReference type="Proteomes" id="UP000016666"/>
    </source>
</evidence>
<dbReference type="PANTHER" id="PTHR28457:SF1">
    <property type="entry name" value="CILIA- AND FLAGELLA-ASSOCIATED PROTEIN 119"/>
    <property type="match status" value="1"/>
</dbReference>
<evidence type="ECO:0000256" key="1">
    <source>
        <dbReference type="SAM" id="MobiDB-lite"/>
    </source>
</evidence>
<reference evidence="3" key="2">
    <citation type="submission" date="2025-08" db="UniProtKB">
        <authorList>
            <consortium name="Ensembl"/>
        </authorList>
    </citation>
    <scope>IDENTIFICATION</scope>
</reference>
<dbReference type="Pfam" id="PF14769">
    <property type="entry name" value="CLAMP"/>
    <property type="match status" value="1"/>
</dbReference>
<evidence type="ECO:0000313" key="3">
    <source>
        <dbReference type="Ensembl" id="ENSAPLP00000007244.2"/>
    </source>
</evidence>
<dbReference type="STRING" id="8840.ENSAPLP00000007244"/>
<feature type="region of interest" description="Disordered" evidence="1">
    <location>
        <begin position="271"/>
        <end position="294"/>
    </location>
</feature>
<reference evidence="4" key="1">
    <citation type="submission" date="2017-10" db="EMBL/GenBank/DDBJ databases">
        <title>A new Pekin duck reference genome.</title>
        <authorList>
            <person name="Hou Z.-C."/>
            <person name="Zhou Z.-K."/>
            <person name="Zhu F."/>
            <person name="Hou S.-S."/>
        </authorList>
    </citation>
    <scope>NUCLEOTIDE SEQUENCE [LARGE SCALE GENOMIC DNA]</scope>
</reference>
<protein>
    <submittedName>
        <fullName evidence="3">Uncharacterized protein</fullName>
    </submittedName>
</protein>
<dbReference type="HOGENOM" id="CLU_2312347_0_0_1"/>
<dbReference type="GeneTree" id="ENSGT01060000252776"/>
<reference evidence="3" key="3">
    <citation type="submission" date="2025-09" db="UniProtKB">
        <authorList>
            <consortium name="Ensembl"/>
        </authorList>
    </citation>
    <scope>IDENTIFICATION</scope>
</reference>
<evidence type="ECO:0000256" key="2">
    <source>
        <dbReference type="SAM" id="Phobius"/>
    </source>
</evidence>
<proteinExistence type="predicted"/>
<feature type="transmembrane region" description="Helical" evidence="2">
    <location>
        <begin position="20"/>
        <end position="42"/>
    </location>
</feature>
<dbReference type="AlphaFoldDB" id="U3IJ22"/>
<dbReference type="Ensembl" id="ENSAPLT00000007902.2">
    <property type="protein sequence ID" value="ENSAPLP00000007244.2"/>
    <property type="gene ID" value="ENSAPLG00000007625.2"/>
</dbReference>
<keyword evidence="2" id="KW-1133">Transmembrane helix</keyword>